<sequence>MPEWLRQSLYGTSDLPVPEMGVRLAMALLSGFMIAGIYRLVRPREIIVPTFPATLVLLSILCALLPLIIGQNVAWAFGLVGALSIVRFRTVVEDTHDIAFVIFAVLTGMAVGAGRMPVAGIGMVVVGIAAFLVKPSASSSGCWVTTNSKLALRVTAGSNPDASYESVFERYVEKFELVSGATGQRGKVFDFKYKVRLKPNVKPTDLIEELTRIEPVQSVELRR</sequence>
<feature type="transmembrane region" description="Helical" evidence="1">
    <location>
        <begin position="53"/>
        <end position="86"/>
    </location>
</feature>
<keyword evidence="1" id="KW-0812">Transmembrane</keyword>
<evidence type="ECO:0000313" key="3">
    <source>
        <dbReference type="Proteomes" id="UP000187735"/>
    </source>
</evidence>
<keyword evidence="3" id="KW-1185">Reference proteome</keyword>
<dbReference type="KEGG" id="fmr:Fuma_06592"/>
<name>A0A1P8WS96_9PLAN</name>
<protein>
    <recommendedName>
        <fullName evidence="4">DUF4956 domain-containing protein</fullName>
    </recommendedName>
</protein>
<feature type="transmembrane region" description="Helical" evidence="1">
    <location>
        <begin position="20"/>
        <end position="41"/>
    </location>
</feature>
<keyword evidence="1" id="KW-1133">Transmembrane helix</keyword>
<gene>
    <name evidence="2" type="ORF">Fuma_06592</name>
</gene>
<dbReference type="STRING" id="1891926.Fuma_06592"/>
<proteinExistence type="predicted"/>
<dbReference type="EMBL" id="CP017641">
    <property type="protein sequence ID" value="APZ96918.1"/>
    <property type="molecule type" value="Genomic_DNA"/>
</dbReference>
<evidence type="ECO:0008006" key="4">
    <source>
        <dbReference type="Google" id="ProtNLM"/>
    </source>
</evidence>
<feature type="transmembrane region" description="Helical" evidence="1">
    <location>
        <begin position="98"/>
        <end position="131"/>
    </location>
</feature>
<dbReference type="Proteomes" id="UP000187735">
    <property type="component" value="Chromosome"/>
</dbReference>
<accession>A0A1P8WS96</accession>
<evidence type="ECO:0000313" key="2">
    <source>
        <dbReference type="EMBL" id="APZ96918.1"/>
    </source>
</evidence>
<evidence type="ECO:0000256" key="1">
    <source>
        <dbReference type="SAM" id="Phobius"/>
    </source>
</evidence>
<organism evidence="2 3">
    <name type="scientific">Fuerstiella marisgermanici</name>
    <dbReference type="NCBI Taxonomy" id="1891926"/>
    <lineage>
        <taxon>Bacteria</taxon>
        <taxon>Pseudomonadati</taxon>
        <taxon>Planctomycetota</taxon>
        <taxon>Planctomycetia</taxon>
        <taxon>Planctomycetales</taxon>
        <taxon>Planctomycetaceae</taxon>
        <taxon>Fuerstiella</taxon>
    </lineage>
</organism>
<keyword evidence="1" id="KW-0472">Membrane</keyword>
<dbReference type="AlphaFoldDB" id="A0A1P8WS96"/>
<dbReference type="Pfam" id="PF16316">
    <property type="entry name" value="DUF4956"/>
    <property type="match status" value="1"/>
</dbReference>
<reference evidence="2 3" key="1">
    <citation type="journal article" date="2016" name="Front. Microbiol.">
        <title>Fuerstia marisgermanicae gen. nov., sp. nov., an Unusual Member of the Phylum Planctomycetes from the German Wadden Sea.</title>
        <authorList>
            <person name="Kohn T."/>
            <person name="Heuer A."/>
            <person name="Jogler M."/>
            <person name="Vollmers J."/>
            <person name="Boedeker C."/>
            <person name="Bunk B."/>
            <person name="Rast P."/>
            <person name="Borchert D."/>
            <person name="Glockner I."/>
            <person name="Freese H.M."/>
            <person name="Klenk H.P."/>
            <person name="Overmann J."/>
            <person name="Kaster A.K."/>
            <person name="Rohde M."/>
            <person name="Wiegand S."/>
            <person name="Jogler C."/>
        </authorList>
    </citation>
    <scope>NUCLEOTIDE SEQUENCE [LARGE SCALE GENOMIC DNA]</scope>
    <source>
        <strain evidence="2 3">NH11</strain>
    </source>
</reference>
<dbReference type="InterPro" id="IPR032531">
    <property type="entry name" value="DUF4956"/>
</dbReference>